<keyword evidence="1" id="KW-0229">DNA integration</keyword>
<dbReference type="GO" id="GO:0015074">
    <property type="term" value="P:DNA integration"/>
    <property type="evidence" value="ECO:0007669"/>
    <property type="project" value="UniProtKB-KW"/>
</dbReference>
<dbReference type="InterPro" id="IPR006119">
    <property type="entry name" value="Resolv_N"/>
</dbReference>
<evidence type="ECO:0000313" key="6">
    <source>
        <dbReference type="Proteomes" id="UP001174909"/>
    </source>
</evidence>
<proteinExistence type="predicted"/>
<evidence type="ECO:0000313" key="5">
    <source>
        <dbReference type="EMBL" id="CAI8015870.1"/>
    </source>
</evidence>
<evidence type="ECO:0000256" key="2">
    <source>
        <dbReference type="ARBA" id="ARBA00023125"/>
    </source>
</evidence>
<dbReference type="InterPro" id="IPR048046">
    <property type="entry name" value="Transpos_IS607"/>
</dbReference>
<dbReference type="SUPFAM" id="SSF53041">
    <property type="entry name" value="Resolvase-like"/>
    <property type="match status" value="1"/>
</dbReference>
<dbReference type="PANTHER" id="PTHR36172:SF1">
    <property type="entry name" value="RESOLVASE-RELATED"/>
    <property type="match status" value="1"/>
</dbReference>
<dbReference type="Pfam" id="PF00239">
    <property type="entry name" value="Resolvase"/>
    <property type="match status" value="1"/>
</dbReference>
<organism evidence="5 6">
    <name type="scientific">Geodia barretti</name>
    <name type="common">Barrett's horny sponge</name>
    <dbReference type="NCBI Taxonomy" id="519541"/>
    <lineage>
        <taxon>Eukaryota</taxon>
        <taxon>Metazoa</taxon>
        <taxon>Porifera</taxon>
        <taxon>Demospongiae</taxon>
        <taxon>Heteroscleromorpha</taxon>
        <taxon>Tetractinellida</taxon>
        <taxon>Astrophorina</taxon>
        <taxon>Geodiidae</taxon>
        <taxon>Geodia</taxon>
    </lineage>
</organism>
<gene>
    <name evidence="5" type="ORF">GBAR_LOCUS9804</name>
</gene>
<dbReference type="Gene3D" id="1.10.1660.10">
    <property type="match status" value="1"/>
</dbReference>
<dbReference type="InterPro" id="IPR006118">
    <property type="entry name" value="Recombinase_CS"/>
</dbReference>
<dbReference type="SUPFAM" id="SSF46955">
    <property type="entry name" value="Putative DNA-binding domain"/>
    <property type="match status" value="1"/>
</dbReference>
<dbReference type="Proteomes" id="UP001174909">
    <property type="component" value="Unassembled WGS sequence"/>
</dbReference>
<dbReference type="GO" id="GO:0006355">
    <property type="term" value="P:regulation of DNA-templated transcription"/>
    <property type="evidence" value="ECO:0007669"/>
    <property type="project" value="InterPro"/>
</dbReference>
<dbReference type="NCBIfam" id="NF033518">
    <property type="entry name" value="transpos_IS607"/>
    <property type="match status" value="1"/>
</dbReference>
<dbReference type="EMBL" id="CASHTH010001473">
    <property type="protein sequence ID" value="CAI8015870.1"/>
    <property type="molecule type" value="Genomic_DNA"/>
</dbReference>
<dbReference type="GO" id="GO:0000150">
    <property type="term" value="F:DNA strand exchange activity"/>
    <property type="evidence" value="ECO:0007669"/>
    <property type="project" value="InterPro"/>
</dbReference>
<dbReference type="InterPro" id="IPR051491">
    <property type="entry name" value="Recombinase/Transposase-rel"/>
</dbReference>
<dbReference type="AlphaFoldDB" id="A0AA35RQJ4"/>
<dbReference type="Gene3D" id="3.40.50.1390">
    <property type="entry name" value="Resolvase, N-terminal catalytic domain"/>
    <property type="match status" value="1"/>
</dbReference>
<dbReference type="InterPro" id="IPR000551">
    <property type="entry name" value="MerR-type_HTH_dom"/>
</dbReference>
<evidence type="ECO:0000256" key="1">
    <source>
        <dbReference type="ARBA" id="ARBA00022908"/>
    </source>
</evidence>
<dbReference type="PROSITE" id="PS00397">
    <property type="entry name" value="RECOMBINASES_1"/>
    <property type="match status" value="1"/>
</dbReference>
<evidence type="ECO:0000256" key="3">
    <source>
        <dbReference type="ARBA" id="ARBA00023172"/>
    </source>
</evidence>
<reference evidence="5" key="1">
    <citation type="submission" date="2023-03" db="EMBL/GenBank/DDBJ databases">
        <authorList>
            <person name="Steffen K."/>
            <person name="Cardenas P."/>
        </authorList>
    </citation>
    <scope>NUCLEOTIDE SEQUENCE</scope>
</reference>
<dbReference type="InterPro" id="IPR009061">
    <property type="entry name" value="DNA-bd_dom_put_sf"/>
</dbReference>
<evidence type="ECO:0000259" key="4">
    <source>
        <dbReference type="SMART" id="SM00857"/>
    </source>
</evidence>
<keyword evidence="2" id="KW-0238">DNA-binding</keyword>
<accession>A0AA35RQJ4</accession>
<feature type="domain" description="Resolvase/invertase-type recombinase catalytic" evidence="4">
    <location>
        <begin position="55"/>
        <end position="186"/>
    </location>
</feature>
<name>A0AA35RQJ4_GEOBA</name>
<dbReference type="Pfam" id="PF00376">
    <property type="entry name" value="MerR"/>
    <property type="match status" value="1"/>
</dbReference>
<dbReference type="InterPro" id="IPR036162">
    <property type="entry name" value="Resolvase-like_N_sf"/>
</dbReference>
<dbReference type="SMART" id="SM00857">
    <property type="entry name" value="Resolvase"/>
    <property type="match status" value="1"/>
</dbReference>
<dbReference type="GO" id="GO:0003677">
    <property type="term" value="F:DNA binding"/>
    <property type="evidence" value="ECO:0007669"/>
    <property type="project" value="UniProtKB-KW"/>
</dbReference>
<protein>
    <submittedName>
        <fullName evidence="5">Resolvase L103</fullName>
    </submittedName>
</protein>
<keyword evidence="3" id="KW-0233">DNA recombination</keyword>
<comment type="caution">
    <text evidence="5">The sequence shown here is derived from an EMBL/GenBank/DDBJ whole genome shotgun (WGS) entry which is preliminary data.</text>
</comment>
<keyword evidence="6" id="KW-1185">Reference proteome</keyword>
<dbReference type="PANTHER" id="PTHR36172">
    <property type="match status" value="1"/>
</dbReference>
<sequence>MRFVPSRIAARELGLHPNTLRAYADEGRIQAIKTASGQRRYDVDSYVRESAGAVIVCYCRVSSHAQRDDLARQVAVMRELHPDAEVIQDIGGGLNFRRKGLVALLERLHGGAKLRLVVAHKDRLARFGFDLIRWQRIAHHMDAARGSNDWRSRFGSAERLHQHFYHGDLTTDLLRSHRRITEYGTLELLRTL</sequence>